<dbReference type="RefSeq" id="WP_173081102.1">
    <property type="nucleotide sequence ID" value="NZ_BAABJB010000038.1"/>
</dbReference>
<proteinExistence type="predicted"/>
<feature type="transmembrane region" description="Helical" evidence="1">
    <location>
        <begin position="12"/>
        <end position="34"/>
    </location>
</feature>
<protein>
    <submittedName>
        <fullName evidence="2">Transporter</fullName>
    </submittedName>
</protein>
<dbReference type="AlphaFoldDB" id="A0A6V8LAB3"/>
<gene>
    <name evidence="2" type="ORF">Prum_077940</name>
</gene>
<dbReference type="GO" id="GO:0005886">
    <property type="term" value="C:plasma membrane"/>
    <property type="evidence" value="ECO:0007669"/>
    <property type="project" value="UniProtKB-SubCell"/>
</dbReference>
<feature type="transmembrane region" description="Helical" evidence="1">
    <location>
        <begin position="161"/>
        <end position="182"/>
    </location>
</feature>
<name>A0A6V8LAB3_9ACTN</name>
<keyword evidence="3" id="KW-1185">Reference proteome</keyword>
<feature type="transmembrane region" description="Helical" evidence="1">
    <location>
        <begin position="189"/>
        <end position="207"/>
    </location>
</feature>
<evidence type="ECO:0000313" key="3">
    <source>
        <dbReference type="Proteomes" id="UP000482960"/>
    </source>
</evidence>
<feature type="transmembrane region" description="Helical" evidence="1">
    <location>
        <begin position="294"/>
        <end position="317"/>
    </location>
</feature>
<organism evidence="2 3">
    <name type="scientific">Phytohabitans rumicis</name>
    <dbReference type="NCBI Taxonomy" id="1076125"/>
    <lineage>
        <taxon>Bacteria</taxon>
        <taxon>Bacillati</taxon>
        <taxon>Actinomycetota</taxon>
        <taxon>Actinomycetes</taxon>
        <taxon>Micromonosporales</taxon>
        <taxon>Micromonosporaceae</taxon>
    </lineage>
</organism>
<comment type="caution">
    <text evidence="2">The sequence shown here is derived from an EMBL/GenBank/DDBJ whole genome shotgun (WGS) entry which is preliminary data.</text>
</comment>
<dbReference type="Proteomes" id="UP000482960">
    <property type="component" value="Unassembled WGS sequence"/>
</dbReference>
<evidence type="ECO:0000256" key="1">
    <source>
        <dbReference type="SAM" id="Phobius"/>
    </source>
</evidence>
<feature type="transmembrane region" description="Helical" evidence="1">
    <location>
        <begin position="118"/>
        <end position="141"/>
    </location>
</feature>
<reference evidence="2 3" key="2">
    <citation type="submission" date="2020-03" db="EMBL/GenBank/DDBJ databases">
        <authorList>
            <person name="Ichikawa N."/>
            <person name="Kimura A."/>
            <person name="Kitahashi Y."/>
            <person name="Uohara A."/>
        </authorList>
    </citation>
    <scope>NUCLEOTIDE SEQUENCE [LARGE SCALE GENOMIC DNA]</scope>
    <source>
        <strain evidence="2 3">NBRC 108638</strain>
    </source>
</reference>
<feature type="transmembrane region" description="Helical" evidence="1">
    <location>
        <begin position="67"/>
        <end position="92"/>
    </location>
</feature>
<dbReference type="EMBL" id="BLPG01000001">
    <property type="protein sequence ID" value="GFJ94152.1"/>
    <property type="molecule type" value="Genomic_DNA"/>
</dbReference>
<dbReference type="GO" id="GO:0140359">
    <property type="term" value="F:ABC-type transporter activity"/>
    <property type="evidence" value="ECO:0007669"/>
    <property type="project" value="InterPro"/>
</dbReference>
<evidence type="ECO:0000313" key="2">
    <source>
        <dbReference type="EMBL" id="GFJ94152.1"/>
    </source>
</evidence>
<accession>A0A6V8LAB3</accession>
<reference evidence="2 3" key="1">
    <citation type="submission" date="2020-03" db="EMBL/GenBank/DDBJ databases">
        <title>Whole genome shotgun sequence of Phytohabitans rumicis NBRC 108638.</title>
        <authorList>
            <person name="Komaki H."/>
            <person name="Tamura T."/>
        </authorList>
    </citation>
    <scope>NUCLEOTIDE SEQUENCE [LARGE SCALE GENOMIC DNA]</scope>
    <source>
        <strain evidence="2 3">NBRC 108638</strain>
    </source>
</reference>
<keyword evidence="1" id="KW-1133">Transmembrane helix</keyword>
<keyword evidence="1" id="KW-0812">Transmembrane</keyword>
<keyword evidence="1" id="KW-0472">Membrane</keyword>
<sequence length="324" mass="34825">MIWLTWRQYRKQGLYTLVGLAVLAAVIIPTGVAMRNAFAEKGLAACIDVNTEACRQARNQFWDQYDILMLMGILFLALPVLIGLFWGAPLVAREVEHGTHRLVWTQGISRRHWARVKFGLITVAAVVAAVPYGLGLSWWLGPLNQGGEQSRLGYLFFDMQGVVPIAYTLFAVALGITAGTIWPKVVPAMGAALAGFVGLRVAVEVLARPRYQAPETLTYPITDASAEGQAEGGWILDNGIRDASGKMVARGVGVVCPSGAAGPGGAPGGAPCGSRLGLGPGAYNWVLYQPGDRFWLFQTIESGIFVALAAALLFFAIRRVRRIA</sequence>